<keyword evidence="3" id="KW-1133">Transmembrane helix</keyword>
<dbReference type="OrthoDB" id="114218at2"/>
<dbReference type="PROSITE" id="PS50887">
    <property type="entry name" value="GGDEF"/>
    <property type="match status" value="1"/>
</dbReference>
<evidence type="ECO:0000256" key="3">
    <source>
        <dbReference type="SAM" id="Phobius"/>
    </source>
</evidence>
<reference evidence="5 6" key="1">
    <citation type="submission" date="2018-05" db="EMBL/GenBank/DDBJ databases">
        <title>Genomic Encyclopedia of Type Strains, Phase IV (KMG-IV): sequencing the most valuable type-strain genomes for metagenomic binning, comparative biology and taxonomic classification.</title>
        <authorList>
            <person name="Goeker M."/>
        </authorList>
    </citation>
    <scope>NUCLEOTIDE SEQUENCE [LARGE SCALE GENOMIC DNA]</scope>
    <source>
        <strain evidence="5 6">DSM 566</strain>
    </source>
</reference>
<dbReference type="PANTHER" id="PTHR45138">
    <property type="entry name" value="REGULATORY COMPONENTS OF SENSORY TRANSDUCTION SYSTEM"/>
    <property type="match status" value="1"/>
</dbReference>
<accession>A0A318H0K5</accession>
<dbReference type="Gene3D" id="3.30.70.270">
    <property type="match status" value="1"/>
</dbReference>
<evidence type="ECO:0000259" key="4">
    <source>
        <dbReference type="PROSITE" id="PS50887"/>
    </source>
</evidence>
<evidence type="ECO:0000256" key="1">
    <source>
        <dbReference type="ARBA" id="ARBA00012528"/>
    </source>
</evidence>
<dbReference type="PANTHER" id="PTHR45138:SF9">
    <property type="entry name" value="DIGUANYLATE CYCLASE DGCM-RELATED"/>
    <property type="match status" value="1"/>
</dbReference>
<dbReference type="InterPro" id="IPR000160">
    <property type="entry name" value="GGDEF_dom"/>
</dbReference>
<dbReference type="Pfam" id="PF11845">
    <property type="entry name" value="Tll0287-like"/>
    <property type="match status" value="1"/>
</dbReference>
<comment type="catalytic activity">
    <reaction evidence="2">
        <text>2 GTP = 3',3'-c-di-GMP + 2 diphosphate</text>
        <dbReference type="Rhea" id="RHEA:24898"/>
        <dbReference type="ChEBI" id="CHEBI:33019"/>
        <dbReference type="ChEBI" id="CHEBI:37565"/>
        <dbReference type="ChEBI" id="CHEBI:58805"/>
        <dbReference type="EC" id="2.7.7.65"/>
    </reaction>
</comment>
<dbReference type="SMART" id="SM00267">
    <property type="entry name" value="GGDEF"/>
    <property type="match status" value="1"/>
</dbReference>
<dbReference type="EMBL" id="QJJS01000009">
    <property type="protein sequence ID" value="PXW95593.1"/>
    <property type="molecule type" value="Genomic_DNA"/>
</dbReference>
<feature type="domain" description="GGDEF" evidence="4">
    <location>
        <begin position="287"/>
        <end position="416"/>
    </location>
</feature>
<dbReference type="GO" id="GO:0005886">
    <property type="term" value="C:plasma membrane"/>
    <property type="evidence" value="ECO:0007669"/>
    <property type="project" value="TreeGrafter"/>
</dbReference>
<keyword evidence="3" id="KW-0812">Transmembrane</keyword>
<dbReference type="AlphaFoldDB" id="A0A318H0K5"/>
<dbReference type="InterPro" id="IPR029787">
    <property type="entry name" value="Nucleotide_cyclase"/>
</dbReference>
<dbReference type="InterPro" id="IPR043128">
    <property type="entry name" value="Rev_trsase/Diguanyl_cyclase"/>
</dbReference>
<dbReference type="EC" id="2.7.7.65" evidence="1"/>
<dbReference type="InterPro" id="IPR050469">
    <property type="entry name" value="Diguanylate_Cyclase"/>
</dbReference>
<evidence type="ECO:0000313" key="6">
    <source>
        <dbReference type="Proteomes" id="UP000247811"/>
    </source>
</evidence>
<dbReference type="Pfam" id="PF00990">
    <property type="entry name" value="GGDEF"/>
    <property type="match status" value="1"/>
</dbReference>
<dbReference type="Proteomes" id="UP000247811">
    <property type="component" value="Unassembled WGS sequence"/>
</dbReference>
<dbReference type="NCBIfam" id="TIGR00254">
    <property type="entry name" value="GGDEF"/>
    <property type="match status" value="1"/>
</dbReference>
<dbReference type="GO" id="GO:0052621">
    <property type="term" value="F:diguanylate cyclase activity"/>
    <property type="evidence" value="ECO:0007669"/>
    <property type="project" value="UniProtKB-EC"/>
</dbReference>
<comment type="caution">
    <text evidence="5">The sequence shown here is derived from an EMBL/GenBank/DDBJ whole genome shotgun (WGS) entry which is preliminary data.</text>
</comment>
<dbReference type="InterPro" id="IPR021796">
    <property type="entry name" value="Tll0287-like_dom"/>
</dbReference>
<sequence>MTSKPDGWMKSTRGRLNMVLAGVSAVAMLVSGSVFHAALSQDAHEDVRREAVLQMATAQAVRAYTSEHVRDALLQHDGPFPPAAVPSFSAVTTMKYLQQAYPDYRYQELAINPTQPDNRARGWELQVIEAFRAGGAEERFLTTGSGAAQMLHYARPLRVVNEACLRCHGSPEAAPAALVAKYGRQGGFGWRVGEVVGAQIVSVPARTAFARVDSTFLHYLGASAALFLSFFAVLNWMLSRTVLQPIVSSNQRLAKLASRDGLTGAANRRRFLAQLDGEIRRCGTQGAPLSVIMIDLDHFKRINDEHGHAVGDEVLRSCCRRVKRRLGPSDVLGRLGGEEFAVLLPATDESGAGQMAALLLLAISGKPMQQAGQVTASLGVARHRAGETGAQLLERADAALYRAKREGRNRVVRAAPLIPVVPGACVAG</sequence>
<dbReference type="GO" id="GO:0043709">
    <property type="term" value="P:cell adhesion involved in single-species biofilm formation"/>
    <property type="evidence" value="ECO:0007669"/>
    <property type="project" value="TreeGrafter"/>
</dbReference>
<feature type="transmembrane region" description="Helical" evidence="3">
    <location>
        <begin position="216"/>
        <end position="238"/>
    </location>
</feature>
<organism evidence="5 6">
    <name type="scientific">Sphaerotilus hippei</name>
    <dbReference type="NCBI Taxonomy" id="744406"/>
    <lineage>
        <taxon>Bacteria</taxon>
        <taxon>Pseudomonadati</taxon>
        <taxon>Pseudomonadota</taxon>
        <taxon>Betaproteobacteria</taxon>
        <taxon>Burkholderiales</taxon>
        <taxon>Sphaerotilaceae</taxon>
        <taxon>Sphaerotilus</taxon>
    </lineage>
</organism>
<keyword evidence="6" id="KW-1185">Reference proteome</keyword>
<gene>
    <name evidence="5" type="ORF">C7444_109163</name>
</gene>
<keyword evidence="3" id="KW-0472">Membrane</keyword>
<proteinExistence type="predicted"/>
<protein>
    <recommendedName>
        <fullName evidence="1">diguanylate cyclase</fullName>
        <ecNumber evidence="1">2.7.7.65</ecNumber>
    </recommendedName>
</protein>
<evidence type="ECO:0000256" key="2">
    <source>
        <dbReference type="ARBA" id="ARBA00034247"/>
    </source>
</evidence>
<dbReference type="GO" id="GO:1902201">
    <property type="term" value="P:negative regulation of bacterial-type flagellum-dependent cell motility"/>
    <property type="evidence" value="ECO:0007669"/>
    <property type="project" value="TreeGrafter"/>
</dbReference>
<dbReference type="SUPFAM" id="SSF55073">
    <property type="entry name" value="Nucleotide cyclase"/>
    <property type="match status" value="1"/>
</dbReference>
<evidence type="ECO:0000313" key="5">
    <source>
        <dbReference type="EMBL" id="PXW95593.1"/>
    </source>
</evidence>
<dbReference type="CDD" id="cd01949">
    <property type="entry name" value="GGDEF"/>
    <property type="match status" value="1"/>
</dbReference>
<name>A0A318H0K5_9BURK</name>
<dbReference type="FunFam" id="3.30.70.270:FF:000001">
    <property type="entry name" value="Diguanylate cyclase domain protein"/>
    <property type="match status" value="1"/>
</dbReference>